<evidence type="ECO:0000313" key="1">
    <source>
        <dbReference type="EMBL" id="PSL18214.1"/>
    </source>
</evidence>
<keyword evidence="2" id="KW-1185">Reference proteome</keyword>
<accession>A0A2P8F915</accession>
<reference evidence="1 2" key="1">
    <citation type="submission" date="2018-03" db="EMBL/GenBank/DDBJ databases">
        <title>Genomic Encyclopedia of Archaeal and Bacterial Type Strains, Phase II (KMG-II): from individual species to whole genera.</title>
        <authorList>
            <person name="Goeker M."/>
        </authorList>
    </citation>
    <scope>NUCLEOTIDE SEQUENCE [LARGE SCALE GENOMIC DNA]</scope>
    <source>
        <strain evidence="1 2">DSM 100673</strain>
    </source>
</reference>
<dbReference type="EMBL" id="PYGJ01000012">
    <property type="protein sequence ID" value="PSL18214.1"/>
    <property type="molecule type" value="Genomic_DNA"/>
</dbReference>
<organism evidence="1 2">
    <name type="scientific">Shimia abyssi</name>
    <dbReference type="NCBI Taxonomy" id="1662395"/>
    <lineage>
        <taxon>Bacteria</taxon>
        <taxon>Pseudomonadati</taxon>
        <taxon>Pseudomonadota</taxon>
        <taxon>Alphaproteobacteria</taxon>
        <taxon>Rhodobacterales</taxon>
        <taxon>Roseobacteraceae</taxon>
    </lineage>
</organism>
<dbReference type="AlphaFoldDB" id="A0A2P8F915"/>
<proteinExistence type="predicted"/>
<dbReference type="Proteomes" id="UP000240418">
    <property type="component" value="Unassembled WGS sequence"/>
</dbReference>
<sequence length="119" mass="12916">MFRLNDQSYGMFITEEVGASSGTTLTFMRDAILENFALGAGIAAEDVVVYDVEETEVAGHAAETVIYGGAINGLDVVFLNTLTIGEVRTVQTVTYYLRKSLEDADRATHQGFLALTKLD</sequence>
<evidence type="ECO:0000313" key="2">
    <source>
        <dbReference type="Proteomes" id="UP000240418"/>
    </source>
</evidence>
<gene>
    <name evidence="1" type="ORF">CLV88_112138</name>
</gene>
<name>A0A2P8F915_9RHOB</name>
<protein>
    <submittedName>
        <fullName evidence="1">Uncharacterized protein</fullName>
    </submittedName>
</protein>
<comment type="caution">
    <text evidence="1">The sequence shown here is derived from an EMBL/GenBank/DDBJ whole genome shotgun (WGS) entry which is preliminary data.</text>
</comment>